<reference evidence="7" key="1">
    <citation type="submission" date="2017-07" db="EMBL/GenBank/DDBJ databases">
        <title>Leptospira spp. isolated from tropical soils.</title>
        <authorList>
            <person name="Thibeaux R."/>
            <person name="Iraola G."/>
            <person name="Ferres I."/>
            <person name="Bierque E."/>
            <person name="Girault D."/>
            <person name="Soupe-Gilbert M.-E."/>
            <person name="Picardeau M."/>
            <person name="Goarant C."/>
        </authorList>
    </citation>
    <scope>NUCLEOTIDE SEQUENCE [LARGE SCALE GENOMIC DNA]</scope>
    <source>
        <strain evidence="7">ATI7-C-A5</strain>
    </source>
</reference>
<sequence length="453" mass="51634">MDTQESSITPDRQFVQRISSNLRGILISGKTKIEVPYSLPGDEYDVFLFKKKRRKPSVKLVPISAVPRSIEAPCEAFTRCGGCSAQHIPYEEQFRLKTSSLCESYRNEFEAEPIVIPAQETYHYRNRMDFGVFPGPIVGQRESGSFRRIVDLKRCTIQSPEADEELARFRGLLSRFPDLPYDRKVDAGFLKYITIRKARNTSEMMTILTFVEEFKDSPEEKTFAEECMKTLKADHLLFCYNRRKGEVSASGEVRSFRGSSSYSELVWGKEFRVPFDSFFQPNPTGFQPILDFMEREIPRGSNRLVDLFCGSGFFGRIFADRFAEVVGVDSIESALEIARGQMQADFPEIRSTYHREDLFSKKSLPGLSDLFRSEGDDVLIADPPRAGLGEFVLEALKNSAIGSFLYVSCNPSSQLEDLRKLKDRFRIRKLMITDPYPQTPHLESVAFLTSASV</sequence>
<evidence type="ECO:0000256" key="3">
    <source>
        <dbReference type="ARBA" id="ARBA00022691"/>
    </source>
</evidence>
<organism evidence="7">
    <name type="scientific">Leptospira ellisii</name>
    <dbReference type="NCBI Taxonomy" id="2023197"/>
    <lineage>
        <taxon>Bacteria</taxon>
        <taxon>Pseudomonadati</taxon>
        <taxon>Spirochaetota</taxon>
        <taxon>Spirochaetia</taxon>
        <taxon>Leptospirales</taxon>
        <taxon>Leptospiraceae</taxon>
        <taxon>Leptospira</taxon>
    </lineage>
</organism>
<dbReference type="InterPro" id="IPR030390">
    <property type="entry name" value="MeTrfase_TrmA_AS"/>
</dbReference>
<accession>A0A2N0BLG7</accession>
<evidence type="ECO:0000313" key="8">
    <source>
        <dbReference type="Proteomes" id="UP000232122"/>
    </source>
</evidence>
<dbReference type="GO" id="GO:0070041">
    <property type="term" value="F:rRNA (uridine-C5-)-methyltransferase activity"/>
    <property type="evidence" value="ECO:0007669"/>
    <property type="project" value="TreeGrafter"/>
</dbReference>
<reference evidence="6" key="3">
    <citation type="submission" date="2023-10" db="EMBL/GenBank/DDBJ databases">
        <authorList>
            <person name="Picardeau M."/>
            <person name="Thibeaux R."/>
        </authorList>
    </citation>
    <scope>NUCLEOTIDE SEQUENCE</scope>
    <source>
        <strain evidence="6">ATI7-C-A5</strain>
    </source>
</reference>
<keyword evidence="8" id="KW-1185">Reference proteome</keyword>
<evidence type="ECO:0000256" key="2">
    <source>
        <dbReference type="ARBA" id="ARBA00022679"/>
    </source>
</evidence>
<dbReference type="OrthoDB" id="9804590at2"/>
<dbReference type="EMBL" id="NPEF01000011">
    <property type="protein sequence ID" value="PJZ94560.1"/>
    <property type="molecule type" value="Genomic_DNA"/>
</dbReference>
<evidence type="ECO:0000313" key="7">
    <source>
        <dbReference type="EMBL" id="PJZ94560.1"/>
    </source>
</evidence>
<dbReference type="PANTHER" id="PTHR11061">
    <property type="entry name" value="RNA M5U METHYLTRANSFERASE"/>
    <property type="match status" value="1"/>
</dbReference>
<dbReference type="GO" id="GO:0070475">
    <property type="term" value="P:rRNA base methylation"/>
    <property type="evidence" value="ECO:0007669"/>
    <property type="project" value="TreeGrafter"/>
</dbReference>
<dbReference type="PROSITE" id="PS01230">
    <property type="entry name" value="TRMA_1"/>
    <property type="match status" value="1"/>
</dbReference>
<comment type="similarity">
    <text evidence="4">Belongs to the class I-like SAM-binding methyltransferase superfamily. RNA M5U methyltransferase family.</text>
</comment>
<keyword evidence="3 4" id="KW-0949">S-adenosyl-L-methionine</keyword>
<evidence type="ECO:0000256" key="4">
    <source>
        <dbReference type="PROSITE-ProRule" id="PRU01024"/>
    </source>
</evidence>
<dbReference type="CDD" id="cd02440">
    <property type="entry name" value="AdoMet_MTases"/>
    <property type="match status" value="1"/>
</dbReference>
<feature type="active site" description="Nucleophile" evidence="4">
    <location>
        <position position="409"/>
    </location>
</feature>
<dbReference type="Gene3D" id="3.40.50.150">
    <property type="entry name" value="Vaccinia Virus protein VP39"/>
    <property type="match status" value="1"/>
</dbReference>
<dbReference type="Gene3D" id="2.40.50.1070">
    <property type="match status" value="1"/>
</dbReference>
<feature type="active site" evidence="5">
    <location>
        <position position="409"/>
    </location>
</feature>
<dbReference type="Pfam" id="PF05958">
    <property type="entry name" value="tRNA_U5-meth_tr"/>
    <property type="match status" value="1"/>
</dbReference>
<dbReference type="InterPro" id="IPR029063">
    <property type="entry name" value="SAM-dependent_MTases_sf"/>
</dbReference>
<feature type="binding site" evidence="4">
    <location>
        <position position="308"/>
    </location>
    <ligand>
        <name>S-adenosyl-L-methionine</name>
        <dbReference type="ChEBI" id="CHEBI:59789"/>
    </ligand>
</feature>
<evidence type="ECO:0000256" key="1">
    <source>
        <dbReference type="ARBA" id="ARBA00022603"/>
    </source>
</evidence>
<keyword evidence="2 4" id="KW-0808">Transferase</keyword>
<comment type="caution">
    <text evidence="7">The sequence shown here is derived from an EMBL/GenBank/DDBJ whole genome shotgun (WGS) entry which is preliminary data.</text>
</comment>
<dbReference type="Proteomes" id="UP000232122">
    <property type="component" value="Unassembled WGS sequence"/>
</dbReference>
<reference evidence="6 8" key="2">
    <citation type="journal article" date="2018" name="Microb. Genom.">
        <title>Deciphering the unexplored Leptospira diversity from soils uncovers genomic evolution to virulence.</title>
        <authorList>
            <person name="Thibeaux R."/>
            <person name="Iraola G."/>
            <person name="Ferres I."/>
            <person name="Bierque E."/>
            <person name="Girault D."/>
            <person name="Soupe-Gilbert M.E."/>
            <person name="Picardeau M."/>
            <person name="Goarant C."/>
        </authorList>
    </citation>
    <scope>NUCLEOTIDE SEQUENCE [LARGE SCALE GENOMIC DNA]</scope>
    <source>
        <strain evidence="6 8">ATI7-C-A5</strain>
    </source>
</reference>
<accession>A0A2N0BDC0</accession>
<evidence type="ECO:0000313" key="6">
    <source>
        <dbReference type="EMBL" id="MDV6236524.1"/>
    </source>
</evidence>
<feature type="binding site" evidence="4">
    <location>
        <position position="329"/>
    </location>
    <ligand>
        <name>S-adenosyl-L-methionine</name>
        <dbReference type="ChEBI" id="CHEBI:59789"/>
    </ligand>
</feature>
<protein>
    <submittedName>
        <fullName evidence="6 7">RNA methyltransferase</fullName>
    </submittedName>
</protein>
<feature type="binding site" evidence="4">
    <location>
        <position position="382"/>
    </location>
    <ligand>
        <name>S-adenosyl-L-methionine</name>
        <dbReference type="ChEBI" id="CHEBI:59789"/>
    </ligand>
</feature>
<feature type="binding site" evidence="4">
    <location>
        <position position="280"/>
    </location>
    <ligand>
        <name>S-adenosyl-L-methionine</name>
        <dbReference type="ChEBI" id="CHEBI:59789"/>
    </ligand>
</feature>
<dbReference type="InterPro" id="IPR010280">
    <property type="entry name" value="U5_MeTrfase_fam"/>
</dbReference>
<dbReference type="SUPFAM" id="SSF53335">
    <property type="entry name" value="S-adenosyl-L-methionine-dependent methyltransferases"/>
    <property type="match status" value="1"/>
</dbReference>
<dbReference type="AlphaFoldDB" id="A0A2N0BDC0"/>
<name>A0A2N0BDC0_9LEPT</name>
<dbReference type="EMBL" id="NPEF02000014">
    <property type="protein sequence ID" value="MDV6236524.1"/>
    <property type="molecule type" value="Genomic_DNA"/>
</dbReference>
<proteinExistence type="inferred from homology"/>
<keyword evidence="1 4" id="KW-0489">Methyltransferase</keyword>
<evidence type="ECO:0000256" key="5">
    <source>
        <dbReference type="PROSITE-ProRule" id="PRU10015"/>
    </source>
</evidence>
<dbReference type="RefSeq" id="WP_100746813.1">
    <property type="nucleotide sequence ID" value="NZ_NPEF02000014.1"/>
</dbReference>
<dbReference type="PROSITE" id="PS51687">
    <property type="entry name" value="SAM_MT_RNA_M5U"/>
    <property type="match status" value="1"/>
</dbReference>
<gene>
    <name evidence="6" type="ORF">CH379_012890</name>
    <name evidence="7" type="ORF">CH379_02085</name>
</gene>
<dbReference type="PANTHER" id="PTHR11061:SF30">
    <property type="entry name" value="TRNA (URACIL(54)-C(5))-METHYLTRANSFERASE"/>
    <property type="match status" value="1"/>
</dbReference>